<evidence type="ECO:0000313" key="2">
    <source>
        <dbReference type="EMBL" id="RUO44867.1"/>
    </source>
</evidence>
<evidence type="ECO:0000313" key="3">
    <source>
        <dbReference type="Proteomes" id="UP000286680"/>
    </source>
</evidence>
<dbReference type="EMBL" id="PIPS01000001">
    <property type="protein sequence ID" value="RUO44867.1"/>
    <property type="molecule type" value="Genomic_DNA"/>
</dbReference>
<evidence type="ECO:0000256" key="1">
    <source>
        <dbReference type="SAM" id="Phobius"/>
    </source>
</evidence>
<dbReference type="Pfam" id="PF14316">
    <property type="entry name" value="DUF4381"/>
    <property type="match status" value="1"/>
</dbReference>
<dbReference type="InterPro" id="IPR025489">
    <property type="entry name" value="DUF4381"/>
</dbReference>
<proteinExistence type="predicted"/>
<comment type="caution">
    <text evidence="2">The sequence shown here is derived from an EMBL/GenBank/DDBJ whole genome shotgun (WGS) entry which is preliminary data.</text>
</comment>
<name>A0AA94JDJ4_9GAMM</name>
<feature type="transmembrane region" description="Helical" evidence="1">
    <location>
        <begin position="24"/>
        <end position="45"/>
    </location>
</feature>
<keyword evidence="1" id="KW-0812">Transmembrane</keyword>
<accession>A0AA94JDJ4</accession>
<keyword evidence="1" id="KW-0472">Membrane</keyword>
<reference evidence="3" key="1">
    <citation type="journal article" date="2018" name="Front. Microbiol.">
        <title>Genome-Based Analysis Reveals the Taxonomy and Diversity of the Family Idiomarinaceae.</title>
        <authorList>
            <person name="Liu Y."/>
            <person name="Lai Q."/>
            <person name="Shao Z."/>
        </authorList>
    </citation>
    <scope>NUCLEOTIDE SEQUENCE [LARGE SCALE GENOMIC DNA]</scope>
    <source>
        <strain evidence="3">SN-14</strain>
    </source>
</reference>
<organism evidence="2 3">
    <name type="scientific">Idiomarina aquatica</name>
    <dbReference type="NCBI Taxonomy" id="1327752"/>
    <lineage>
        <taxon>Bacteria</taxon>
        <taxon>Pseudomonadati</taxon>
        <taxon>Pseudomonadota</taxon>
        <taxon>Gammaproteobacteria</taxon>
        <taxon>Alteromonadales</taxon>
        <taxon>Idiomarinaceae</taxon>
        <taxon>Idiomarina</taxon>
    </lineage>
</organism>
<protein>
    <recommendedName>
        <fullName evidence="4">DUF4381 domain-containing protein</fullName>
    </recommendedName>
</protein>
<evidence type="ECO:0008006" key="4">
    <source>
        <dbReference type="Google" id="ProtNLM"/>
    </source>
</evidence>
<keyword evidence="1" id="KW-1133">Transmembrane helix</keyword>
<keyword evidence="3" id="KW-1185">Reference proteome</keyword>
<gene>
    <name evidence="2" type="ORF">CWE23_02200</name>
</gene>
<dbReference type="AlphaFoldDB" id="A0AA94JDJ4"/>
<dbReference type="Proteomes" id="UP000286680">
    <property type="component" value="Unassembled WGS sequence"/>
</dbReference>
<dbReference type="RefSeq" id="WP_126819247.1">
    <property type="nucleotide sequence ID" value="NZ_PIPS01000001.1"/>
</dbReference>
<sequence length="157" mass="18138">MQQASLEQLNDIVEPGAASFWPPAWPVIVISIILLALVLGLLWWLHARYRIRRPQRLALAKLRQLQQPSASDVTLLCKRVALAYYPRQQIAALSGEDWLRFMGANAQQHNDLLQQCDALFYKPAQGELISRYQQFAEQWIRHAHRHARQARKGGRHV</sequence>